<accession>A0A6M4PDM3</accession>
<gene>
    <name evidence="1" type="ORF">HKX69_05865</name>
</gene>
<evidence type="ECO:0000313" key="2">
    <source>
        <dbReference type="Proteomes" id="UP000502641"/>
    </source>
</evidence>
<dbReference type="AlphaFoldDB" id="A0A6M4PDM3"/>
<keyword evidence="2" id="KW-1185">Reference proteome</keyword>
<sequence>MPNEISYPFSADSAGGGQQMVSQQQWQYLARVLGKDRVDFRLDPTSIDAFSLPFTAAVVNGTSVTVQPGRAFVGGFYYQLTATATLSIAANSGSTGRIDLVVLRADLSAGSVNLAVVKGQPAASPKPPALTRNYGGVWEMPLHQVTVPAANGALSLVNVMPFDTYETVAVPWNAVQAASYRANGSFVIDMDSNNTDTQSEYWIGRDGNVISRDLSTSRGYTPSLVNVNVDLPNANKTGRWRWIAPGMVYFSVYLKNDWEDTGPTRTGASTIGVTLPTAAHGATGQVVKGILRNPNFNGGLPNVVDIHAEVAQSNSGQTVLSLLYPNSTDPSQGLDGLRAIPPLSNLKISGVYEAATFN</sequence>
<name>A0A6M4PDM3_9ACTN</name>
<dbReference type="Proteomes" id="UP000502641">
    <property type="component" value="Chromosome"/>
</dbReference>
<dbReference type="KEGG" id="sarg:HKX69_05865"/>
<dbReference type="RefSeq" id="WP_171151264.1">
    <property type="nucleotide sequence ID" value="NZ_CP053189.1"/>
</dbReference>
<proteinExistence type="predicted"/>
<evidence type="ECO:0000313" key="1">
    <source>
        <dbReference type="EMBL" id="QJS09102.1"/>
    </source>
</evidence>
<organism evidence="1 2">
    <name type="scientific">Streptomyces argyrophylli</name>
    <dbReference type="NCBI Taxonomy" id="2726118"/>
    <lineage>
        <taxon>Bacteria</taxon>
        <taxon>Bacillati</taxon>
        <taxon>Actinomycetota</taxon>
        <taxon>Actinomycetes</taxon>
        <taxon>Kitasatosporales</taxon>
        <taxon>Streptomycetaceae</taxon>
        <taxon>Streptomyces</taxon>
    </lineage>
</organism>
<protein>
    <submittedName>
        <fullName evidence="1">Uncharacterized protein</fullName>
    </submittedName>
</protein>
<reference evidence="1 2" key="1">
    <citation type="submission" date="2020-05" db="EMBL/GenBank/DDBJ databases">
        <authorList>
            <person name="Li K."/>
        </authorList>
    </citation>
    <scope>NUCLEOTIDE SEQUENCE [LARGE SCALE GENOMIC DNA]</scope>
    <source>
        <strain evidence="2">jing01</strain>
    </source>
</reference>
<dbReference type="EMBL" id="CP053189">
    <property type="protein sequence ID" value="QJS09102.1"/>
    <property type="molecule type" value="Genomic_DNA"/>
</dbReference>